<dbReference type="AlphaFoldDB" id="A0AA49JG81"/>
<protein>
    <submittedName>
        <fullName evidence="1">DUF5691 domain-containing protein</fullName>
    </submittedName>
</protein>
<sequence length="513" mass="59108">MSYRMEVINDLLKALLLGTEKVDVKPLLDRLPSTIQAKIAQLSSEDTETQFLQLSSLLLPYEQAGKEFPKIDTVLAISQEESLMYTANAATQLLATLLRENQTALVLEWLEVCAEKSHIISPEFLPQLLTLSQDNIPLQYSIRKVMGERGKWLAEMNEDWHLLLKSTEELWETGRASQRRQLFQYLMQQDQPLAKKLLLESWGEESATDRLEFLSIWADYPDAQDISFLDTIRQQDKSKKVSALAKELLLRQPESMLAQRLSQAGATLLTLKESGVFGLGAAKIEVHPDPTHLQIIEELDLEKESLHKTFSDQEYQAFQLLAIILPQQWEATLKLAPEKIIKQFLTNKVLHKYRPALVKAIVFHGNQEWANSWLKYCSASDITQQQWQEDALALLPLASQDTLLQLFDGKVLKGLLTYNHLLDSLETFNFPWSLKFSKAVMHLLYQVYAERGVYYNEVDRMLRLAHRLHSEILAHQQEFTPPANEKRETWRAMTGDLFRIITLRTKIKTSFDE</sequence>
<reference evidence="1" key="2">
    <citation type="journal article" date="2024" name="Antonie Van Leeuwenhoek">
        <title>Roseihalotalea indica gen. nov., sp. nov., a halophilic Bacteroidetes from mesopelagic Southwest Indian Ocean with higher carbohydrate metabolic potential.</title>
        <authorList>
            <person name="Chen B."/>
            <person name="Zhang M."/>
            <person name="Lin D."/>
            <person name="Ye J."/>
            <person name="Tang K."/>
        </authorList>
    </citation>
    <scope>NUCLEOTIDE SEQUENCE</scope>
    <source>
        <strain evidence="1">TK19036</strain>
    </source>
</reference>
<dbReference type="EMBL" id="CP120682">
    <property type="protein sequence ID" value="WKN36025.1"/>
    <property type="molecule type" value="Genomic_DNA"/>
</dbReference>
<name>A0AA49JG81_9BACT</name>
<proteinExistence type="predicted"/>
<gene>
    <name evidence="1" type="ORF">K4G66_27035</name>
</gene>
<reference evidence="1" key="1">
    <citation type="journal article" date="2023" name="Comput. Struct. Biotechnol. J.">
        <title>Discovery of a novel marine Bacteroidetes with a rich repertoire of carbohydrate-active enzymes.</title>
        <authorList>
            <person name="Chen B."/>
            <person name="Liu G."/>
            <person name="Chen Q."/>
            <person name="Wang H."/>
            <person name="Liu L."/>
            <person name="Tang K."/>
        </authorList>
    </citation>
    <scope>NUCLEOTIDE SEQUENCE</scope>
    <source>
        <strain evidence="1">TK19036</strain>
    </source>
</reference>
<accession>A0AA49JG81</accession>
<dbReference type="Pfam" id="PF18944">
    <property type="entry name" value="DUF5691"/>
    <property type="match status" value="1"/>
</dbReference>
<evidence type="ECO:0000313" key="1">
    <source>
        <dbReference type="EMBL" id="WKN36025.1"/>
    </source>
</evidence>
<organism evidence="1">
    <name type="scientific">Roseihalotalea indica</name>
    <dbReference type="NCBI Taxonomy" id="2867963"/>
    <lineage>
        <taxon>Bacteria</taxon>
        <taxon>Pseudomonadati</taxon>
        <taxon>Bacteroidota</taxon>
        <taxon>Cytophagia</taxon>
        <taxon>Cytophagales</taxon>
        <taxon>Catalimonadaceae</taxon>
        <taxon>Roseihalotalea</taxon>
    </lineage>
</organism>
<dbReference type="InterPro" id="IPR043746">
    <property type="entry name" value="DUF5691"/>
</dbReference>